<comment type="similarity">
    <text evidence="1">Belongs to the HicA mRNA interferase family.</text>
</comment>
<sequence>MPRKVRELIHDLREAGFYEIPGGGKGAHRKFTHARYTGAVTLSGQTGDDAKSYQERQIRQAIERVKR</sequence>
<evidence type="ECO:0000256" key="1">
    <source>
        <dbReference type="ARBA" id="ARBA00006620"/>
    </source>
</evidence>
<keyword evidence="2" id="KW-1277">Toxin-antitoxin system</keyword>
<evidence type="ECO:0000313" key="9">
    <source>
        <dbReference type="Proteomes" id="UP000712673"/>
    </source>
</evidence>
<dbReference type="Pfam" id="PF07927">
    <property type="entry name" value="HicA_toxin"/>
    <property type="match status" value="1"/>
</dbReference>
<keyword evidence="3" id="KW-0540">Nuclease</keyword>
<dbReference type="GO" id="GO:0003729">
    <property type="term" value="F:mRNA binding"/>
    <property type="evidence" value="ECO:0007669"/>
    <property type="project" value="InterPro"/>
</dbReference>
<keyword evidence="7" id="KW-0346">Stress response</keyword>
<keyword evidence="6" id="KW-0694">RNA-binding</keyword>
<dbReference type="AlphaFoldDB" id="A0A938B1N2"/>
<dbReference type="GO" id="GO:0016787">
    <property type="term" value="F:hydrolase activity"/>
    <property type="evidence" value="ECO:0007669"/>
    <property type="project" value="UniProtKB-KW"/>
</dbReference>
<proteinExistence type="inferred from homology"/>
<dbReference type="SUPFAM" id="SSF54786">
    <property type="entry name" value="YcfA/nrd intein domain"/>
    <property type="match status" value="1"/>
</dbReference>
<keyword evidence="5" id="KW-0378">Hydrolase</keyword>
<name>A0A938B1N2_UNCTE</name>
<evidence type="ECO:0000256" key="4">
    <source>
        <dbReference type="ARBA" id="ARBA00022759"/>
    </source>
</evidence>
<reference evidence="8" key="1">
    <citation type="submission" date="2019-03" db="EMBL/GenBank/DDBJ databases">
        <title>Lake Tanganyika Metagenome-Assembled Genomes (MAGs).</title>
        <authorList>
            <person name="Tran P."/>
        </authorList>
    </citation>
    <scope>NUCLEOTIDE SEQUENCE</scope>
    <source>
        <strain evidence="8">K_DeepCast_65m_m2_066</strain>
    </source>
</reference>
<gene>
    <name evidence="8" type="ORF">FJZ47_05670</name>
</gene>
<dbReference type="EMBL" id="VGLS01000120">
    <property type="protein sequence ID" value="MBM3223276.1"/>
    <property type="molecule type" value="Genomic_DNA"/>
</dbReference>
<organism evidence="8 9">
    <name type="scientific">Tectimicrobiota bacterium</name>
    <dbReference type="NCBI Taxonomy" id="2528274"/>
    <lineage>
        <taxon>Bacteria</taxon>
        <taxon>Pseudomonadati</taxon>
        <taxon>Nitrospinota/Tectimicrobiota group</taxon>
        <taxon>Candidatus Tectimicrobiota</taxon>
    </lineage>
</organism>
<comment type="caution">
    <text evidence="8">The sequence shown here is derived from an EMBL/GenBank/DDBJ whole genome shotgun (WGS) entry which is preliminary data.</text>
</comment>
<dbReference type="Gene3D" id="3.30.920.30">
    <property type="entry name" value="Hypothetical protein"/>
    <property type="match status" value="1"/>
</dbReference>
<protein>
    <submittedName>
        <fullName evidence="8">Type II toxin-antitoxin system HicA family toxin</fullName>
    </submittedName>
</protein>
<evidence type="ECO:0000256" key="7">
    <source>
        <dbReference type="ARBA" id="ARBA00023016"/>
    </source>
</evidence>
<accession>A0A938B1N2</accession>
<evidence type="ECO:0000256" key="2">
    <source>
        <dbReference type="ARBA" id="ARBA00022649"/>
    </source>
</evidence>
<dbReference type="InterPro" id="IPR038570">
    <property type="entry name" value="HicA_sf"/>
</dbReference>
<evidence type="ECO:0000256" key="3">
    <source>
        <dbReference type="ARBA" id="ARBA00022722"/>
    </source>
</evidence>
<dbReference type="InterPro" id="IPR012933">
    <property type="entry name" value="HicA_mRNA_interferase"/>
</dbReference>
<evidence type="ECO:0000256" key="6">
    <source>
        <dbReference type="ARBA" id="ARBA00022884"/>
    </source>
</evidence>
<evidence type="ECO:0000256" key="5">
    <source>
        <dbReference type="ARBA" id="ARBA00022801"/>
    </source>
</evidence>
<dbReference type="GO" id="GO:0004519">
    <property type="term" value="F:endonuclease activity"/>
    <property type="evidence" value="ECO:0007669"/>
    <property type="project" value="UniProtKB-KW"/>
</dbReference>
<evidence type="ECO:0000313" key="8">
    <source>
        <dbReference type="EMBL" id="MBM3223276.1"/>
    </source>
</evidence>
<dbReference type="Proteomes" id="UP000712673">
    <property type="component" value="Unassembled WGS sequence"/>
</dbReference>
<keyword evidence="4" id="KW-0255">Endonuclease</keyword>